<dbReference type="Pfam" id="PF00097">
    <property type="entry name" value="zf-C3HC4"/>
    <property type="match status" value="1"/>
</dbReference>
<evidence type="ECO:0000256" key="5">
    <source>
        <dbReference type="ARBA" id="ARBA00022833"/>
    </source>
</evidence>
<dbReference type="InterPro" id="IPR013083">
    <property type="entry name" value="Znf_RING/FYVE/PHD"/>
</dbReference>
<dbReference type="Proteomes" id="UP000030746">
    <property type="component" value="Unassembled WGS sequence"/>
</dbReference>
<dbReference type="PROSITE" id="PS00518">
    <property type="entry name" value="ZF_RING_1"/>
    <property type="match status" value="1"/>
</dbReference>
<evidence type="ECO:0000313" key="11">
    <source>
        <dbReference type="Proteomes" id="UP000030746"/>
    </source>
</evidence>
<reference evidence="10 11" key="1">
    <citation type="journal article" date="2013" name="Nature">
        <title>Insights into bilaterian evolution from three spiralian genomes.</title>
        <authorList>
            <person name="Simakov O."/>
            <person name="Marletaz F."/>
            <person name="Cho S.J."/>
            <person name="Edsinger-Gonzales E."/>
            <person name="Havlak P."/>
            <person name="Hellsten U."/>
            <person name="Kuo D.H."/>
            <person name="Larsson T."/>
            <person name="Lv J."/>
            <person name="Arendt D."/>
            <person name="Savage R."/>
            <person name="Osoegawa K."/>
            <person name="de Jong P."/>
            <person name="Grimwood J."/>
            <person name="Chapman J.A."/>
            <person name="Shapiro H."/>
            <person name="Aerts A."/>
            <person name="Otillar R.P."/>
            <person name="Terry A.Y."/>
            <person name="Boore J.L."/>
            <person name="Grigoriev I.V."/>
            <person name="Lindberg D.R."/>
            <person name="Seaver E.C."/>
            <person name="Weisblat D.A."/>
            <person name="Putnam N.H."/>
            <person name="Rokhsar D.S."/>
        </authorList>
    </citation>
    <scope>NUCLEOTIDE SEQUENCE [LARGE SCALE GENOMIC DNA]</scope>
</reference>
<dbReference type="InterPro" id="IPR002083">
    <property type="entry name" value="MATH/TRAF_dom"/>
</dbReference>
<dbReference type="SUPFAM" id="SSF49599">
    <property type="entry name" value="TRAF domain-like"/>
    <property type="match status" value="1"/>
</dbReference>
<dbReference type="Pfam" id="PF00643">
    <property type="entry name" value="zf-B_box"/>
    <property type="match status" value="1"/>
</dbReference>
<evidence type="ECO:0000313" key="10">
    <source>
        <dbReference type="EMBL" id="ESP05097.1"/>
    </source>
</evidence>
<dbReference type="KEGG" id="lgi:LOTGIDRAFT_151894"/>
<dbReference type="PROSITE" id="PS50119">
    <property type="entry name" value="ZF_BBOX"/>
    <property type="match status" value="1"/>
</dbReference>
<evidence type="ECO:0000259" key="9">
    <source>
        <dbReference type="PROSITE" id="PS50119"/>
    </source>
</evidence>
<keyword evidence="3" id="KW-0479">Metal-binding</keyword>
<feature type="domain" description="RING-type" evidence="8">
    <location>
        <begin position="12"/>
        <end position="54"/>
    </location>
</feature>
<dbReference type="SUPFAM" id="SSF57845">
    <property type="entry name" value="B-box zinc-binding domain"/>
    <property type="match status" value="1"/>
</dbReference>
<accession>V4BGR9</accession>
<dbReference type="InterPro" id="IPR000315">
    <property type="entry name" value="Znf_B-box"/>
</dbReference>
<dbReference type="SUPFAM" id="SSF57850">
    <property type="entry name" value="RING/U-box"/>
    <property type="match status" value="1"/>
</dbReference>
<dbReference type="InterPro" id="IPR008974">
    <property type="entry name" value="TRAF-like"/>
</dbReference>
<gene>
    <name evidence="10" type="ORF">LOTGIDRAFT_151894</name>
</gene>
<protein>
    <recommendedName>
        <fullName evidence="12">RING-type domain-containing protein</fullName>
    </recommendedName>
</protein>
<dbReference type="PANTHER" id="PTHR25462">
    <property type="entry name" value="BONUS, ISOFORM C-RELATED"/>
    <property type="match status" value="1"/>
</dbReference>
<dbReference type="SMART" id="SM00184">
    <property type="entry name" value="RING"/>
    <property type="match status" value="1"/>
</dbReference>
<keyword evidence="5" id="KW-0862">Zinc</keyword>
<evidence type="ECO:0000256" key="4">
    <source>
        <dbReference type="ARBA" id="ARBA00022771"/>
    </source>
</evidence>
<dbReference type="PROSITE" id="PS50089">
    <property type="entry name" value="ZF_RING_2"/>
    <property type="match status" value="1"/>
</dbReference>
<evidence type="ECO:0000256" key="1">
    <source>
        <dbReference type="ARBA" id="ARBA00004496"/>
    </source>
</evidence>
<dbReference type="InterPro" id="IPR017907">
    <property type="entry name" value="Znf_RING_CS"/>
</dbReference>
<evidence type="ECO:0008006" key="12">
    <source>
        <dbReference type="Google" id="ProtNLM"/>
    </source>
</evidence>
<organism evidence="10 11">
    <name type="scientific">Lottia gigantea</name>
    <name type="common">Giant owl limpet</name>
    <dbReference type="NCBI Taxonomy" id="225164"/>
    <lineage>
        <taxon>Eukaryota</taxon>
        <taxon>Metazoa</taxon>
        <taxon>Spiralia</taxon>
        <taxon>Lophotrochozoa</taxon>
        <taxon>Mollusca</taxon>
        <taxon>Gastropoda</taxon>
        <taxon>Patellogastropoda</taxon>
        <taxon>Lottioidea</taxon>
        <taxon>Lottiidae</taxon>
        <taxon>Lottia</taxon>
    </lineage>
</organism>
<dbReference type="InterPro" id="IPR001841">
    <property type="entry name" value="Znf_RING"/>
</dbReference>
<dbReference type="RefSeq" id="XP_009043642.1">
    <property type="nucleotide sequence ID" value="XM_009045394.1"/>
</dbReference>
<sequence length="429" mass="49165">MATSSVGNLPECSVCCESFEIAPKFLPCGHTFCLPCIKRCIADKRETFPCPFCRSNVKIPEGGAKNFPDNYIVQTSKHTTKTPQPKCPNHSQKEVDLYCSNCNVGLCLKCIFIQHKDHETLDIESDDTRNKAIEKLQRSQRTIQNRIKHLVKTRSTLLESLEQLESLCEESCVKVTEKTEQIVSNLRRSCEQIITDIGKNLEENRSKVEDREKKLTREITLLEREMESNISPSTKTTLNILQTLPRLIKIEKQSESRKCYNLCVQYSQWVGKEFSFDIDQLGSVISKPFYIPGSYQFIFNVSDIGKGGTIYYSKNKFRCNNLVWSCGVDRDSDDGIYIGVQLLSTDNPKLNYCIIDYQVSILNIDDDSKTITRTDSGWRFYRERYWGWIYPIAWSDLNSNGYLNSNGQFVVQCNITQIIEISWGAAVAQ</sequence>
<dbReference type="Pfam" id="PF00917">
    <property type="entry name" value="MATH"/>
    <property type="match status" value="1"/>
</dbReference>
<evidence type="ECO:0000256" key="6">
    <source>
        <dbReference type="PROSITE-ProRule" id="PRU00024"/>
    </source>
</evidence>
<proteinExistence type="predicted"/>
<dbReference type="GeneID" id="20235552"/>
<dbReference type="Gene3D" id="3.30.160.60">
    <property type="entry name" value="Classic Zinc Finger"/>
    <property type="match status" value="1"/>
</dbReference>
<evidence type="ECO:0000256" key="7">
    <source>
        <dbReference type="SAM" id="Coils"/>
    </source>
</evidence>
<dbReference type="GO" id="GO:0008270">
    <property type="term" value="F:zinc ion binding"/>
    <property type="evidence" value="ECO:0007669"/>
    <property type="project" value="UniProtKB-KW"/>
</dbReference>
<dbReference type="PANTHER" id="PTHR25462:SF296">
    <property type="entry name" value="MEIOTIC P26, ISOFORM F"/>
    <property type="match status" value="1"/>
</dbReference>
<dbReference type="EMBL" id="KB199650">
    <property type="protein sequence ID" value="ESP05097.1"/>
    <property type="molecule type" value="Genomic_DNA"/>
</dbReference>
<comment type="subcellular location">
    <subcellularLocation>
        <location evidence="1">Cytoplasm</location>
    </subcellularLocation>
</comment>
<keyword evidence="4 6" id="KW-0863">Zinc-finger</keyword>
<feature type="domain" description="B box-type" evidence="9">
    <location>
        <begin position="82"/>
        <end position="123"/>
    </location>
</feature>
<keyword evidence="7" id="KW-0175">Coiled coil</keyword>
<evidence type="ECO:0000256" key="2">
    <source>
        <dbReference type="ARBA" id="ARBA00022490"/>
    </source>
</evidence>
<name>V4BGR9_LOTGI</name>
<dbReference type="SMART" id="SM00336">
    <property type="entry name" value="BBOX"/>
    <property type="match status" value="1"/>
</dbReference>
<dbReference type="CDD" id="cd00121">
    <property type="entry name" value="MATH"/>
    <property type="match status" value="1"/>
</dbReference>
<dbReference type="InterPro" id="IPR018957">
    <property type="entry name" value="Znf_C3HC4_RING-type"/>
</dbReference>
<dbReference type="OMA" id="WDENETH"/>
<feature type="coiled-coil region" evidence="7">
    <location>
        <begin position="198"/>
        <end position="225"/>
    </location>
</feature>
<evidence type="ECO:0000259" key="8">
    <source>
        <dbReference type="PROSITE" id="PS50089"/>
    </source>
</evidence>
<dbReference type="Gene3D" id="3.30.40.10">
    <property type="entry name" value="Zinc/RING finger domain, C3HC4 (zinc finger)"/>
    <property type="match status" value="1"/>
</dbReference>
<dbReference type="CTD" id="20235552"/>
<dbReference type="OrthoDB" id="111250at2759"/>
<dbReference type="HOGENOM" id="CLU_639819_0_0_1"/>
<dbReference type="AlphaFoldDB" id="V4BGR9"/>
<evidence type="ECO:0000256" key="3">
    <source>
        <dbReference type="ARBA" id="ARBA00022723"/>
    </source>
</evidence>
<dbReference type="GO" id="GO:0005737">
    <property type="term" value="C:cytoplasm"/>
    <property type="evidence" value="ECO:0007669"/>
    <property type="project" value="UniProtKB-SubCell"/>
</dbReference>
<keyword evidence="2" id="KW-0963">Cytoplasm</keyword>
<keyword evidence="11" id="KW-1185">Reference proteome</keyword>
<dbReference type="InterPro" id="IPR047153">
    <property type="entry name" value="TRIM45/56/19-like"/>
</dbReference>
<dbReference type="Gene3D" id="2.60.210.10">
    <property type="entry name" value="Apoptosis, Tumor Necrosis Factor Receptor Associated Protein 2, Chain A"/>
    <property type="match status" value="1"/>
</dbReference>